<reference evidence="1" key="1">
    <citation type="submission" date="2021-06" db="EMBL/GenBank/DDBJ databases">
        <authorList>
            <person name="Kallberg Y."/>
            <person name="Tangrot J."/>
            <person name="Rosling A."/>
        </authorList>
    </citation>
    <scope>NUCLEOTIDE SEQUENCE</scope>
    <source>
        <strain evidence="1">IL203A</strain>
    </source>
</reference>
<proteinExistence type="predicted"/>
<feature type="non-terminal residue" evidence="1">
    <location>
        <position position="102"/>
    </location>
</feature>
<protein>
    <submittedName>
        <fullName evidence="1">11366_t:CDS:1</fullName>
    </submittedName>
</protein>
<evidence type="ECO:0000313" key="1">
    <source>
        <dbReference type="EMBL" id="CAG8776258.1"/>
    </source>
</evidence>
<dbReference type="EMBL" id="CAJVPU010059994">
    <property type="protein sequence ID" value="CAG8776258.1"/>
    <property type="molecule type" value="Genomic_DNA"/>
</dbReference>
<name>A0ACA9R4T1_9GLOM</name>
<gene>
    <name evidence="1" type="ORF">DHETER_LOCUS16138</name>
</gene>
<feature type="non-terminal residue" evidence="1">
    <location>
        <position position="1"/>
    </location>
</feature>
<evidence type="ECO:0000313" key="2">
    <source>
        <dbReference type="Proteomes" id="UP000789702"/>
    </source>
</evidence>
<sequence length="102" mass="11447">EIPITDFISSLNINTTIIKFFLRNSNNASTSTTNQNKILNETSIDDAWKRCLSVLLGENIEMSDLQEIIKTADHAIFITPLSLEPVILNLKKCTDNVLLTHC</sequence>
<accession>A0ACA9R4T1</accession>
<organism evidence="1 2">
    <name type="scientific">Dentiscutata heterogama</name>
    <dbReference type="NCBI Taxonomy" id="1316150"/>
    <lineage>
        <taxon>Eukaryota</taxon>
        <taxon>Fungi</taxon>
        <taxon>Fungi incertae sedis</taxon>
        <taxon>Mucoromycota</taxon>
        <taxon>Glomeromycotina</taxon>
        <taxon>Glomeromycetes</taxon>
        <taxon>Diversisporales</taxon>
        <taxon>Gigasporaceae</taxon>
        <taxon>Dentiscutata</taxon>
    </lineage>
</organism>
<dbReference type="Proteomes" id="UP000789702">
    <property type="component" value="Unassembled WGS sequence"/>
</dbReference>
<keyword evidence="2" id="KW-1185">Reference proteome</keyword>
<comment type="caution">
    <text evidence="1">The sequence shown here is derived from an EMBL/GenBank/DDBJ whole genome shotgun (WGS) entry which is preliminary data.</text>
</comment>